<dbReference type="Gene3D" id="3.90.1150.80">
    <property type="match status" value="1"/>
</dbReference>
<feature type="compositionally biased region" description="Basic and acidic residues" evidence="2">
    <location>
        <begin position="430"/>
        <end position="444"/>
    </location>
</feature>
<keyword evidence="1" id="KW-0175">Coiled coil</keyword>
<dbReference type="AlphaFoldDB" id="A0A9P4U641"/>
<dbReference type="PANTHER" id="PTHR28006">
    <property type="entry name" value="MONOPOLIN COMPLEX SUBUNIT CSM1"/>
    <property type="match status" value="1"/>
</dbReference>
<dbReference type="PANTHER" id="PTHR28006:SF1">
    <property type="entry name" value="MONOPOLIN COMPLEX SUBUNIT CSM1"/>
    <property type="match status" value="1"/>
</dbReference>
<feature type="compositionally biased region" description="Basic and acidic residues" evidence="2">
    <location>
        <begin position="525"/>
        <end position="538"/>
    </location>
</feature>
<organism evidence="4 5">
    <name type="scientific">Karstenula rhodostoma CBS 690.94</name>
    <dbReference type="NCBI Taxonomy" id="1392251"/>
    <lineage>
        <taxon>Eukaryota</taxon>
        <taxon>Fungi</taxon>
        <taxon>Dikarya</taxon>
        <taxon>Ascomycota</taxon>
        <taxon>Pezizomycotina</taxon>
        <taxon>Dothideomycetes</taxon>
        <taxon>Pleosporomycetidae</taxon>
        <taxon>Pleosporales</taxon>
        <taxon>Massarineae</taxon>
        <taxon>Didymosphaeriaceae</taxon>
        <taxon>Karstenula</taxon>
    </lineage>
</organism>
<feature type="region of interest" description="Disordered" evidence="2">
    <location>
        <begin position="288"/>
        <end position="538"/>
    </location>
</feature>
<sequence>MSAKTYAFKTAVVTGGGGGIGKALSQQLIKDGKKVIIVGRTESTLKATATEIRAAAYYVLDTGDIQSIPAFIQKLISEHPDVDCLINNAGVQRPIQVNKQDPSEFLQKADQEIDINIRGPMHFILQLLDHFNSKPNALIVNVSSVLGFVPFSVINPVYCATKSWVHFWSMSLRKQLEGSDVNVVEIAPPMVATDLHRERDNPDDNKKENAPQTMTTDEFVDEVMQKWKNGETMITAGPGNKIVNTWEESMQPLQQQPLSVLNIATFAGNMAPRGAAVNLSFTVDSASEDESMDELNALPTPDSNTENKAPGRKPRGKAAQMAKSTVATKAAANPKTTTRRASGNSVLAAKKQGAAVTKKTGARSGRKALDERQNDNGNETEEVDEFDAEEEPVAPVEPKTARRGRPPAKAKAVAEEAAAEEPAPKKRGRKAAEKEPAAKKEAKPKAAAKPRGGKRAVRAEIPETQPEPEPEPMDIEPSIAVEDEVEEVPESIPEPQKPAPRRAQQTARTARQTSAGPRRAGSVSDTERDPILRRKVGDLTKKLEAMTVKYENLKEAATSGKESNFDQLKRKTEQTAKDAANFFVDQDAVIKALKQQITELQSRTAEIAALRKDVAKAEKENARLAAENQKTSESLATAHKEKETLSTKLAAARSTAPPETKNVPGSAVKARSTGVVLPGQLEAAKKAQFQDQKVELYSDLTNLLVMGVKKNEEGDDIYDCIQTGRNGTLHFQLAVMTEGDSYEEHEFVYQPLLNEQRDRELIDLLPDYLTEEISFPRAQAPKFYTKVVDSMSKKIILEED</sequence>
<name>A0A9P4U641_9PLEO</name>
<dbReference type="PRINTS" id="PR00081">
    <property type="entry name" value="GDHRDH"/>
</dbReference>
<dbReference type="GO" id="GO:1990644">
    <property type="term" value="F:microtubule site clamp"/>
    <property type="evidence" value="ECO:0007669"/>
    <property type="project" value="TreeGrafter"/>
</dbReference>
<reference evidence="4" key="1">
    <citation type="journal article" date="2020" name="Stud. Mycol.">
        <title>101 Dothideomycetes genomes: a test case for predicting lifestyles and emergence of pathogens.</title>
        <authorList>
            <person name="Haridas S."/>
            <person name="Albert R."/>
            <person name="Binder M."/>
            <person name="Bloem J."/>
            <person name="Labutti K."/>
            <person name="Salamov A."/>
            <person name="Andreopoulos B."/>
            <person name="Baker S."/>
            <person name="Barry K."/>
            <person name="Bills G."/>
            <person name="Bluhm B."/>
            <person name="Cannon C."/>
            <person name="Castanera R."/>
            <person name="Culley D."/>
            <person name="Daum C."/>
            <person name="Ezra D."/>
            <person name="Gonzalez J."/>
            <person name="Henrissat B."/>
            <person name="Kuo A."/>
            <person name="Liang C."/>
            <person name="Lipzen A."/>
            <person name="Lutzoni F."/>
            <person name="Magnuson J."/>
            <person name="Mondo S."/>
            <person name="Nolan M."/>
            <person name="Ohm R."/>
            <person name="Pangilinan J."/>
            <person name="Park H.-J."/>
            <person name="Ramirez L."/>
            <person name="Alfaro M."/>
            <person name="Sun H."/>
            <person name="Tritt A."/>
            <person name="Yoshinaga Y."/>
            <person name="Zwiers L.-H."/>
            <person name="Turgeon B."/>
            <person name="Goodwin S."/>
            <person name="Spatafora J."/>
            <person name="Crous P."/>
            <person name="Grigoriev I."/>
        </authorList>
    </citation>
    <scope>NUCLEOTIDE SEQUENCE</scope>
    <source>
        <strain evidence="4">CBS 690.94</strain>
    </source>
</reference>
<proteinExistence type="predicted"/>
<dbReference type="EMBL" id="MU001514">
    <property type="protein sequence ID" value="KAF2437723.1"/>
    <property type="molecule type" value="Genomic_DNA"/>
</dbReference>
<dbReference type="PRINTS" id="PR00080">
    <property type="entry name" value="SDRFAMILY"/>
</dbReference>
<feature type="compositionally biased region" description="Low complexity" evidence="2">
    <location>
        <begin position="325"/>
        <end position="341"/>
    </location>
</feature>
<dbReference type="GO" id="GO:0033551">
    <property type="term" value="C:monopolin complex"/>
    <property type="evidence" value="ECO:0007669"/>
    <property type="project" value="InterPro"/>
</dbReference>
<dbReference type="GO" id="GO:0072686">
    <property type="term" value="C:mitotic spindle"/>
    <property type="evidence" value="ECO:0007669"/>
    <property type="project" value="TreeGrafter"/>
</dbReference>
<dbReference type="FunFam" id="3.90.1150.80:FF:000001">
    <property type="entry name" value="Chromosome segregation protein (Pcs1)"/>
    <property type="match status" value="1"/>
</dbReference>
<dbReference type="SUPFAM" id="SSF51735">
    <property type="entry name" value="NAD(P)-binding Rossmann-fold domains"/>
    <property type="match status" value="1"/>
</dbReference>
<dbReference type="InterPro" id="IPR002347">
    <property type="entry name" value="SDR_fam"/>
</dbReference>
<feature type="compositionally biased region" description="Low complexity" evidence="2">
    <location>
        <begin position="501"/>
        <end position="513"/>
    </location>
</feature>
<accession>A0A9P4U641</accession>
<feature type="domain" description="Monopolin complex subunit Csm1/Pcs1 C-terminal" evidence="3">
    <location>
        <begin position="693"/>
        <end position="777"/>
    </location>
</feature>
<dbReference type="Proteomes" id="UP000799764">
    <property type="component" value="Unassembled WGS sequence"/>
</dbReference>
<gene>
    <name evidence="4" type="ORF">P171DRAFT_372652</name>
</gene>
<dbReference type="InterPro" id="IPR038608">
    <property type="entry name" value="Csm1/Pcs1_C_sf"/>
</dbReference>
<dbReference type="Gene3D" id="3.40.50.720">
    <property type="entry name" value="NAD(P)-binding Rossmann-like Domain"/>
    <property type="match status" value="1"/>
</dbReference>
<dbReference type="InterPro" id="IPR040349">
    <property type="entry name" value="Csm1/Pcs1"/>
</dbReference>
<dbReference type="InterPro" id="IPR036291">
    <property type="entry name" value="NAD(P)-bd_dom_sf"/>
</dbReference>
<dbReference type="CDD" id="cd23787">
    <property type="entry name" value="RWD_CSM1"/>
    <property type="match status" value="1"/>
</dbReference>
<evidence type="ECO:0000313" key="5">
    <source>
        <dbReference type="Proteomes" id="UP000799764"/>
    </source>
</evidence>
<dbReference type="GO" id="GO:0034506">
    <property type="term" value="C:chromosome, centromeric core domain"/>
    <property type="evidence" value="ECO:0007669"/>
    <property type="project" value="TreeGrafter"/>
</dbReference>
<evidence type="ECO:0000256" key="1">
    <source>
        <dbReference type="SAM" id="Coils"/>
    </source>
</evidence>
<comment type="caution">
    <text evidence="4">The sequence shown here is derived from an EMBL/GenBank/DDBJ whole genome shotgun (WGS) entry which is preliminary data.</text>
</comment>
<feature type="coiled-coil region" evidence="1">
    <location>
        <begin position="590"/>
        <end position="634"/>
    </location>
</feature>
<feature type="compositionally biased region" description="Acidic residues" evidence="2">
    <location>
        <begin position="378"/>
        <end position="392"/>
    </location>
</feature>
<evidence type="ECO:0000259" key="3">
    <source>
        <dbReference type="Pfam" id="PF12539"/>
    </source>
</evidence>
<dbReference type="OrthoDB" id="37659at2759"/>
<dbReference type="InterPro" id="IPR020981">
    <property type="entry name" value="Csm1/Pcs1_C"/>
</dbReference>
<dbReference type="GO" id="GO:0005730">
    <property type="term" value="C:nucleolus"/>
    <property type="evidence" value="ECO:0007669"/>
    <property type="project" value="TreeGrafter"/>
</dbReference>
<dbReference type="GO" id="GO:0051315">
    <property type="term" value="P:attachment of mitotic spindle microtubules to kinetochore"/>
    <property type="evidence" value="ECO:0007669"/>
    <property type="project" value="TreeGrafter"/>
</dbReference>
<evidence type="ECO:0000256" key="2">
    <source>
        <dbReference type="SAM" id="MobiDB-lite"/>
    </source>
</evidence>
<keyword evidence="5" id="KW-1185">Reference proteome</keyword>
<protein>
    <recommendedName>
        <fullName evidence="3">Monopolin complex subunit Csm1/Pcs1 C-terminal domain-containing protein</fullName>
    </recommendedName>
</protein>
<feature type="compositionally biased region" description="Basic residues" evidence="2">
    <location>
        <begin position="446"/>
        <end position="456"/>
    </location>
</feature>
<dbReference type="GO" id="GO:0045144">
    <property type="term" value="P:meiotic sister chromatid segregation"/>
    <property type="evidence" value="ECO:0007669"/>
    <property type="project" value="TreeGrafter"/>
</dbReference>
<feature type="region of interest" description="Disordered" evidence="2">
    <location>
        <begin position="648"/>
        <end position="667"/>
    </location>
</feature>
<evidence type="ECO:0000313" key="4">
    <source>
        <dbReference type="EMBL" id="KAF2437723.1"/>
    </source>
</evidence>
<dbReference type="Pfam" id="PF12539">
    <property type="entry name" value="Csm1"/>
    <property type="match status" value="1"/>
</dbReference>
<dbReference type="Pfam" id="PF00106">
    <property type="entry name" value="adh_short"/>
    <property type="match status" value="1"/>
</dbReference>